<keyword evidence="3" id="KW-1185">Reference proteome</keyword>
<dbReference type="Proteomes" id="UP000037696">
    <property type="component" value="Unassembled WGS sequence"/>
</dbReference>
<dbReference type="EMBL" id="LHQQ01000070">
    <property type="protein sequence ID" value="KOS43978.1"/>
    <property type="molecule type" value="Genomic_DNA"/>
</dbReference>
<sequence>MDYERGTAEGQKGIRGWGKGKGKGRGRLERKGIYSLWKPGGSACIRFSMQTLLKDARQHTNTQSITSVPGRCYMTYRKMKISTRVIVEQE</sequence>
<evidence type="ECO:0000313" key="3">
    <source>
        <dbReference type="Proteomes" id="UP000037696"/>
    </source>
</evidence>
<comment type="caution">
    <text evidence="2">The sequence shown here is derived from an EMBL/GenBank/DDBJ whole genome shotgun (WGS) entry which is preliminary data.</text>
</comment>
<reference evidence="2 3" key="1">
    <citation type="submission" date="2015-08" db="EMBL/GenBank/DDBJ databases">
        <title>Genome sequencing of Penicillium nordicum.</title>
        <authorList>
            <person name="Nguyen H.D."/>
            <person name="Seifert K.A."/>
        </authorList>
    </citation>
    <scope>NUCLEOTIDE SEQUENCE [LARGE SCALE GENOMIC DNA]</scope>
    <source>
        <strain evidence="2 3">DAOMC 185683</strain>
    </source>
</reference>
<organism evidence="2 3">
    <name type="scientific">Penicillium nordicum</name>
    <dbReference type="NCBI Taxonomy" id="229535"/>
    <lineage>
        <taxon>Eukaryota</taxon>
        <taxon>Fungi</taxon>
        <taxon>Dikarya</taxon>
        <taxon>Ascomycota</taxon>
        <taxon>Pezizomycotina</taxon>
        <taxon>Eurotiomycetes</taxon>
        <taxon>Eurotiomycetidae</taxon>
        <taxon>Eurotiales</taxon>
        <taxon>Aspergillaceae</taxon>
        <taxon>Penicillium</taxon>
    </lineage>
</organism>
<accession>A0A0M8P2S5</accession>
<protein>
    <submittedName>
        <fullName evidence="2">Uncharacterized protein</fullName>
    </submittedName>
</protein>
<feature type="region of interest" description="Disordered" evidence="1">
    <location>
        <begin position="1"/>
        <end position="26"/>
    </location>
</feature>
<proteinExistence type="predicted"/>
<evidence type="ECO:0000313" key="2">
    <source>
        <dbReference type="EMBL" id="KOS43978.1"/>
    </source>
</evidence>
<gene>
    <name evidence="2" type="ORF">ACN38_g5149</name>
</gene>
<name>A0A0M8P2S5_9EURO</name>
<dbReference type="AlphaFoldDB" id="A0A0M8P2S5"/>
<evidence type="ECO:0000256" key="1">
    <source>
        <dbReference type="SAM" id="MobiDB-lite"/>
    </source>
</evidence>